<sequence>MAALNDWLREHAEALDQSQDQADAVMPQLAAGGRFRVGVPTELGGDGGDVRDAIRAIAEVAEQSVTAAFVYWGQRTFIEYLLHSPNAALRERLLPALLDGRLAGATGLSNAMKFLSGMEPLQINAEVEQGGWRLDGQLAWVTNLHPAHFVVAAAVAPSDAAPPVIVVFDSEAAGVQRGANLELIALRGSHTAAVKLTRVAAGPEHVISADAANWLPRVRPAFLGMQCGMSIGLARASLAQAAGVAGSGRGPLGERIAAARLALDQQVETLLDGVATGRFVSHPAEMFRLRIALAGSVQEALMLELQARGGLAYLEQHQQGFGRRWRESAFIPVITPSLTQLQAALAKQAAEQAAERVAERAAGQA</sequence>
<protein>
    <submittedName>
        <fullName evidence="2">Acyl-CoA dehydrogenase</fullName>
    </submittedName>
</protein>
<dbReference type="GO" id="GO:0050660">
    <property type="term" value="F:flavin adenine dinucleotide binding"/>
    <property type="evidence" value="ECO:0007669"/>
    <property type="project" value="InterPro"/>
</dbReference>
<dbReference type="GO" id="GO:0003995">
    <property type="term" value="F:acyl-CoA dehydrogenase activity"/>
    <property type="evidence" value="ECO:0007669"/>
    <property type="project" value="TreeGrafter"/>
</dbReference>
<evidence type="ECO:0000259" key="1">
    <source>
        <dbReference type="Pfam" id="PF02771"/>
    </source>
</evidence>
<keyword evidence="3" id="KW-1185">Reference proteome</keyword>
<dbReference type="SUPFAM" id="SSF56645">
    <property type="entry name" value="Acyl-CoA dehydrogenase NM domain-like"/>
    <property type="match status" value="1"/>
</dbReference>
<dbReference type="InterPro" id="IPR037069">
    <property type="entry name" value="AcylCoA_DH/ox_N_sf"/>
</dbReference>
<organism evidence="2 3">
    <name type="scientific">Rugamonas rubra</name>
    <dbReference type="NCBI Taxonomy" id="758825"/>
    <lineage>
        <taxon>Bacteria</taxon>
        <taxon>Pseudomonadati</taxon>
        <taxon>Pseudomonadota</taxon>
        <taxon>Betaproteobacteria</taxon>
        <taxon>Burkholderiales</taxon>
        <taxon>Oxalobacteraceae</taxon>
        <taxon>Telluria group</taxon>
        <taxon>Rugamonas</taxon>
    </lineage>
</organism>
<name>A0A1I4LER3_9BURK</name>
<reference evidence="2 3" key="1">
    <citation type="submission" date="2016-10" db="EMBL/GenBank/DDBJ databases">
        <authorList>
            <person name="de Groot N.N."/>
        </authorList>
    </citation>
    <scope>NUCLEOTIDE SEQUENCE [LARGE SCALE GENOMIC DNA]</scope>
    <source>
        <strain evidence="2 3">ATCC 43154</strain>
    </source>
</reference>
<dbReference type="EMBL" id="FOTW01000009">
    <property type="protein sequence ID" value="SFL89420.1"/>
    <property type="molecule type" value="Genomic_DNA"/>
</dbReference>
<dbReference type="Proteomes" id="UP000199470">
    <property type="component" value="Unassembled WGS sequence"/>
</dbReference>
<dbReference type="RefSeq" id="WP_093386865.1">
    <property type="nucleotide sequence ID" value="NZ_FOTW01000009.1"/>
</dbReference>
<dbReference type="Pfam" id="PF02771">
    <property type="entry name" value="Acyl-CoA_dh_N"/>
    <property type="match status" value="1"/>
</dbReference>
<dbReference type="Gene3D" id="1.10.540.10">
    <property type="entry name" value="Acyl-CoA dehydrogenase/oxidase, N-terminal domain"/>
    <property type="match status" value="1"/>
</dbReference>
<feature type="domain" description="Acyl-CoA dehydrogenase/oxidase N-terminal" evidence="1">
    <location>
        <begin position="8"/>
        <end position="100"/>
    </location>
</feature>
<dbReference type="PANTHER" id="PTHR43884">
    <property type="entry name" value="ACYL-COA DEHYDROGENASE"/>
    <property type="match status" value="1"/>
</dbReference>
<accession>A0A1I4LER3</accession>
<dbReference type="AlphaFoldDB" id="A0A1I4LER3"/>
<dbReference type="InterPro" id="IPR046373">
    <property type="entry name" value="Acyl-CoA_Oxase/DH_mid-dom_sf"/>
</dbReference>
<dbReference type="STRING" id="758825.SAMN02982985_01913"/>
<proteinExistence type="predicted"/>
<dbReference type="Gene3D" id="2.40.110.10">
    <property type="entry name" value="Butyryl-CoA Dehydrogenase, subunit A, domain 2"/>
    <property type="match status" value="1"/>
</dbReference>
<dbReference type="InterPro" id="IPR009100">
    <property type="entry name" value="AcylCoA_DH/oxidase_NM_dom_sf"/>
</dbReference>
<dbReference type="OrthoDB" id="2564795at2"/>
<gene>
    <name evidence="2" type="ORF">SAMN02982985_01913</name>
</gene>
<evidence type="ECO:0000313" key="3">
    <source>
        <dbReference type="Proteomes" id="UP000199470"/>
    </source>
</evidence>
<evidence type="ECO:0000313" key="2">
    <source>
        <dbReference type="EMBL" id="SFL89420.1"/>
    </source>
</evidence>
<dbReference type="PANTHER" id="PTHR43884:SF12">
    <property type="entry name" value="ISOVALERYL-COA DEHYDROGENASE, MITOCHONDRIAL-RELATED"/>
    <property type="match status" value="1"/>
</dbReference>
<dbReference type="InterPro" id="IPR013786">
    <property type="entry name" value="AcylCoA_DH/ox_N"/>
</dbReference>